<dbReference type="PANTHER" id="PTHR13090">
    <property type="entry name" value="ARGININE-HYDROXYLASE NDUFAF5, MITOCHONDRIAL"/>
    <property type="match status" value="1"/>
</dbReference>
<dbReference type="Proteomes" id="UP001610446">
    <property type="component" value="Unassembled WGS sequence"/>
</dbReference>
<reference evidence="4 5" key="1">
    <citation type="submission" date="2024-07" db="EMBL/GenBank/DDBJ databases">
        <title>Section-level genome sequencing and comparative genomics of Aspergillus sections Usti and Cavernicolus.</title>
        <authorList>
            <consortium name="Lawrence Berkeley National Laboratory"/>
            <person name="Nybo J.L."/>
            <person name="Vesth T.C."/>
            <person name="Theobald S."/>
            <person name="Frisvad J.C."/>
            <person name="Larsen T.O."/>
            <person name="Kjaerboelling I."/>
            <person name="Rothschild-Mancinelli K."/>
            <person name="Lyhne E.K."/>
            <person name="Kogle M.E."/>
            <person name="Barry K."/>
            <person name="Clum A."/>
            <person name="Na H."/>
            <person name="Ledsgaard L."/>
            <person name="Lin J."/>
            <person name="Lipzen A."/>
            <person name="Kuo A."/>
            <person name="Riley R."/>
            <person name="Mondo S."/>
            <person name="Labutti K."/>
            <person name="Haridas S."/>
            <person name="Pangalinan J."/>
            <person name="Salamov A.A."/>
            <person name="Simmons B.A."/>
            <person name="Magnuson J.K."/>
            <person name="Chen J."/>
            <person name="Drula E."/>
            <person name="Henrissat B."/>
            <person name="Wiebenga A."/>
            <person name="Lubbers R.J."/>
            <person name="Gomes A.C."/>
            <person name="Makela M.R."/>
            <person name="Stajich J."/>
            <person name="Grigoriev I.V."/>
            <person name="Mortensen U.H."/>
            <person name="De Vries R.P."/>
            <person name="Baker S.E."/>
            <person name="Andersen M.R."/>
        </authorList>
    </citation>
    <scope>NUCLEOTIDE SEQUENCE [LARGE SCALE GENOMIC DNA]</scope>
    <source>
        <strain evidence="4 5">CBS 123904</strain>
    </source>
</reference>
<dbReference type="Pfam" id="PF08241">
    <property type="entry name" value="Methyltransf_11"/>
    <property type="match status" value="1"/>
</dbReference>
<dbReference type="GO" id="GO:0032259">
    <property type="term" value="P:methylation"/>
    <property type="evidence" value="ECO:0007669"/>
    <property type="project" value="UniProtKB-KW"/>
</dbReference>
<sequence>MSALRSFRPLLRSSLAPARRTYASQTSGNPVLEIFNRKTKHIQKDRAAQNVEESRKVDYLKDEVAMRLCERLLDIKRTFPNVLDLGANSCNIARALTTPIPNLDPDTGAETHDATTLSDRIGNLTCVETSPALLNRDIDLPFNRNLPISREVIPDLESLPYQPNTFDAVLSSLSIHWINDLPSLLAQVNSILKPDCPFIAAMFGGDTLFELRTSLQLADLERRGGVSPHVSPLADVRDVGGLLTKAGFKMLTVDVEDIVVEYPDTFALMADLQAMGENSAIMQREAGPISRDVLLANEAIYRQLHKEEDSRGIPATFRLIYMIGWKEGEGQAQPLARGSGQVNLKDILGGGDFRP</sequence>
<keyword evidence="5" id="KW-1185">Reference proteome</keyword>
<gene>
    <name evidence="4" type="ORF">BJY01DRAFT_223462</name>
</gene>
<keyword evidence="2" id="KW-0808">Transferase</keyword>
<accession>A0ABR4J690</accession>
<evidence type="ECO:0000256" key="1">
    <source>
        <dbReference type="ARBA" id="ARBA00022603"/>
    </source>
</evidence>
<evidence type="ECO:0000313" key="4">
    <source>
        <dbReference type="EMBL" id="KAL2835530.1"/>
    </source>
</evidence>
<protein>
    <submittedName>
        <fullName evidence="4">S-adenosyl-L-methionine-dependent methyltransferase</fullName>
    </submittedName>
</protein>
<comment type="caution">
    <text evidence="4">The sequence shown here is derived from an EMBL/GenBank/DDBJ whole genome shotgun (WGS) entry which is preliminary data.</text>
</comment>
<name>A0ABR4J690_9EURO</name>
<dbReference type="InterPro" id="IPR013216">
    <property type="entry name" value="Methyltransf_11"/>
</dbReference>
<dbReference type="InterPro" id="IPR029063">
    <property type="entry name" value="SAM-dependent_MTases_sf"/>
</dbReference>
<evidence type="ECO:0000259" key="3">
    <source>
        <dbReference type="Pfam" id="PF08241"/>
    </source>
</evidence>
<dbReference type="InterPro" id="IPR050602">
    <property type="entry name" value="Malonyl-ACP_OMT"/>
</dbReference>
<evidence type="ECO:0000256" key="2">
    <source>
        <dbReference type="ARBA" id="ARBA00022679"/>
    </source>
</evidence>
<dbReference type="GO" id="GO:0008168">
    <property type="term" value="F:methyltransferase activity"/>
    <property type="evidence" value="ECO:0007669"/>
    <property type="project" value="UniProtKB-KW"/>
</dbReference>
<dbReference type="SUPFAM" id="SSF53335">
    <property type="entry name" value="S-adenosyl-L-methionine-dependent methyltransferases"/>
    <property type="match status" value="1"/>
</dbReference>
<proteinExistence type="predicted"/>
<dbReference type="PANTHER" id="PTHR13090:SF1">
    <property type="entry name" value="ARGININE-HYDROXYLASE NDUFAF5, MITOCHONDRIAL"/>
    <property type="match status" value="1"/>
</dbReference>
<keyword evidence="1 4" id="KW-0489">Methyltransferase</keyword>
<organism evidence="4 5">
    <name type="scientific">Aspergillus pseudoustus</name>
    <dbReference type="NCBI Taxonomy" id="1810923"/>
    <lineage>
        <taxon>Eukaryota</taxon>
        <taxon>Fungi</taxon>
        <taxon>Dikarya</taxon>
        <taxon>Ascomycota</taxon>
        <taxon>Pezizomycotina</taxon>
        <taxon>Eurotiomycetes</taxon>
        <taxon>Eurotiomycetidae</taxon>
        <taxon>Eurotiales</taxon>
        <taxon>Aspergillaceae</taxon>
        <taxon>Aspergillus</taxon>
        <taxon>Aspergillus subgen. Nidulantes</taxon>
    </lineage>
</organism>
<feature type="domain" description="Methyltransferase type 11" evidence="3">
    <location>
        <begin position="116"/>
        <end position="196"/>
    </location>
</feature>
<dbReference type="Gene3D" id="3.40.50.150">
    <property type="entry name" value="Vaccinia Virus protein VP39"/>
    <property type="match status" value="1"/>
</dbReference>
<dbReference type="EMBL" id="JBFXLU010000201">
    <property type="protein sequence ID" value="KAL2835530.1"/>
    <property type="molecule type" value="Genomic_DNA"/>
</dbReference>
<evidence type="ECO:0000313" key="5">
    <source>
        <dbReference type="Proteomes" id="UP001610446"/>
    </source>
</evidence>